<dbReference type="Gene3D" id="3.90.640.20">
    <property type="entry name" value="Heat-shock cognate protein, ATPase"/>
    <property type="match status" value="1"/>
</dbReference>
<protein>
    <recommendedName>
        <fullName evidence="1">DUF3298 domain-containing protein</fullName>
    </recommendedName>
</protein>
<dbReference type="Pfam" id="PF11738">
    <property type="entry name" value="DUF3298"/>
    <property type="match status" value="1"/>
</dbReference>
<evidence type="ECO:0000313" key="3">
    <source>
        <dbReference type="Proteomes" id="UP000028542"/>
    </source>
</evidence>
<evidence type="ECO:0000259" key="1">
    <source>
        <dbReference type="Pfam" id="PF11738"/>
    </source>
</evidence>
<dbReference type="STRING" id="318464.IO99_11050"/>
<gene>
    <name evidence="2" type="ORF">IO99_11050</name>
</gene>
<comment type="caution">
    <text evidence="2">The sequence shown here is derived from an EMBL/GenBank/DDBJ whole genome shotgun (WGS) entry which is preliminary data.</text>
</comment>
<dbReference type="AlphaFoldDB" id="A0A084JAT5"/>
<dbReference type="eggNOG" id="COG5263">
    <property type="taxonomic scope" value="Bacteria"/>
</dbReference>
<dbReference type="InterPro" id="IPR032774">
    <property type="entry name" value="WG_beta_rep"/>
</dbReference>
<dbReference type="InterPro" id="IPR021729">
    <property type="entry name" value="DUF3298"/>
</dbReference>
<organism evidence="2 3">
    <name type="scientific">Clostridium sulfidigenes</name>
    <dbReference type="NCBI Taxonomy" id="318464"/>
    <lineage>
        <taxon>Bacteria</taxon>
        <taxon>Bacillati</taxon>
        <taxon>Bacillota</taxon>
        <taxon>Clostridia</taxon>
        <taxon>Eubacteriales</taxon>
        <taxon>Clostridiaceae</taxon>
        <taxon>Clostridium</taxon>
    </lineage>
</organism>
<feature type="domain" description="DUF3298" evidence="1">
    <location>
        <begin position="490"/>
        <end position="564"/>
    </location>
</feature>
<dbReference type="InterPro" id="IPR037126">
    <property type="entry name" value="PdaC/RsiV-like_sf"/>
</dbReference>
<evidence type="ECO:0000313" key="2">
    <source>
        <dbReference type="EMBL" id="KEZ86069.1"/>
    </source>
</evidence>
<dbReference type="Proteomes" id="UP000028542">
    <property type="component" value="Unassembled WGS sequence"/>
</dbReference>
<dbReference type="PANTHER" id="PTHR37841:SF1">
    <property type="entry name" value="DUF3298 DOMAIN-CONTAINING PROTEIN"/>
    <property type="match status" value="1"/>
</dbReference>
<dbReference type="PANTHER" id="PTHR37841">
    <property type="entry name" value="GLR2918 PROTEIN"/>
    <property type="match status" value="1"/>
</dbReference>
<dbReference type="eggNOG" id="COG5513">
    <property type="taxonomic scope" value="Bacteria"/>
</dbReference>
<dbReference type="EMBL" id="JPMD01000026">
    <property type="protein sequence ID" value="KEZ86069.1"/>
    <property type="molecule type" value="Genomic_DNA"/>
</dbReference>
<dbReference type="Pfam" id="PF14903">
    <property type="entry name" value="WG_beta_rep"/>
    <property type="match status" value="4"/>
</dbReference>
<keyword evidence="3" id="KW-1185">Reference proteome</keyword>
<name>A0A084JAT5_9CLOT</name>
<dbReference type="Gene3D" id="3.30.565.40">
    <property type="entry name" value="Fervidobacterium nodosum Rt17-B1 like"/>
    <property type="match status" value="1"/>
</dbReference>
<proteinExistence type="predicted"/>
<accession>A0A084JAT5</accession>
<sequence>MNRRVFMSDFKESCVDLYPALTNTQKGSLYGYINSKGNFIISPSFSTASSFNENRLAIVCKYNNCGVININGEYVIPPIYNSIEPFVESRAVYVQGDIMGVIDEGGKIITKNPYTFISSYSDSLALVSIKTSSDDQLYGYIDMDGNEVLPPSYLEGSDFKNNYALVKSRDGTYQVIDKSGTVITTFPYKFVGNYNEGVFTFSESLGGLIGYVDIYGRVLIKPKFTSASPVNDGYMVVSTAPNYKGNYGVVTLSDHILYPFIYDDIRYVGDNRFALGIYRGNNVNTSFNSIYALGDNKGNTLTDFKFLDIQKFKNGLASAYNLENSFFIDLSGRIVRNLPVVKGTGTLELQCDIVYADIDYIPYYLNRKGDIIYKPNNRIKLNNKYTILKLKYKPNVDYLVYYPQINQSTPSTVIENINSKLRELCALKIVDSNEVLDYNLYGNFETLFFKKDLYIPEINTYYYPFGAAHGMTARSTPNINLKTGEFYSLSDLFDCTTRWIDEINKIIENMIETDPQYSYVYEDGFKGITSNQNFYVDEDNLYIFFAPYEIAPYAAGFVTFKIPFADIDSLLCKKGSFYNSFN</sequence>
<reference evidence="2 3" key="1">
    <citation type="submission" date="2014-07" db="EMBL/GenBank/DDBJ databases">
        <title>Draft genome of Clostridium sulfidigenes 113A isolated from sediments associated with methane hydrate from Krishna Godavari basin.</title>
        <authorList>
            <person name="Honkalas V.S."/>
            <person name="Dabir A.P."/>
            <person name="Arora P."/>
            <person name="Dhakephalkar P.K."/>
        </authorList>
    </citation>
    <scope>NUCLEOTIDE SEQUENCE [LARGE SCALE GENOMIC DNA]</scope>
    <source>
        <strain evidence="2 3">113A</strain>
    </source>
</reference>